<dbReference type="STRING" id="52131.GA0061100_107236"/>
<proteinExistence type="predicted"/>
<dbReference type="Proteomes" id="UP000186228">
    <property type="component" value="Unassembled WGS sequence"/>
</dbReference>
<evidence type="ECO:0000313" key="1">
    <source>
        <dbReference type="EMBL" id="SCB30124.1"/>
    </source>
</evidence>
<evidence type="ECO:0000313" key="2">
    <source>
        <dbReference type="Proteomes" id="UP000186228"/>
    </source>
</evidence>
<sequence length="161" mass="18594">MATFDSLVASEAIVKVEIQLGRKQSPKRLLFATPSFVNWLSERVSKDEPSSLGAVLRPVEQLDFLFYTFVSGKPLIHCRQFRAIRVERNAVWELKTVDFRIFGWFAMRDCFVAVFGDWADHVKDHDLYRGYRLEVRRLRRTLGVDDALCVEGVNPEDVISV</sequence>
<dbReference type="OrthoDB" id="7364201at2"/>
<name>A0A1C3VRJ5_9HYPH</name>
<accession>A0A1C3VRJ5</accession>
<dbReference type="AlphaFoldDB" id="A0A1C3VRJ5"/>
<keyword evidence="2" id="KW-1185">Reference proteome</keyword>
<reference evidence="2" key="1">
    <citation type="submission" date="2016-08" db="EMBL/GenBank/DDBJ databases">
        <authorList>
            <person name="Varghese N."/>
            <person name="Submissions Spin"/>
        </authorList>
    </citation>
    <scope>NUCLEOTIDE SEQUENCE [LARGE SCALE GENOMIC DNA]</scope>
    <source>
        <strain evidence="2">CCBAU 57015</strain>
    </source>
</reference>
<protein>
    <submittedName>
        <fullName evidence="1">Uncharacterized protein</fullName>
    </submittedName>
</protein>
<gene>
    <name evidence="1" type="ORF">GA0061100_107236</name>
</gene>
<organism evidence="1 2">
    <name type="scientific">Rhizobium hainanense</name>
    <dbReference type="NCBI Taxonomy" id="52131"/>
    <lineage>
        <taxon>Bacteria</taxon>
        <taxon>Pseudomonadati</taxon>
        <taxon>Pseudomonadota</taxon>
        <taxon>Alphaproteobacteria</taxon>
        <taxon>Hyphomicrobiales</taxon>
        <taxon>Rhizobiaceae</taxon>
        <taxon>Rhizobium/Agrobacterium group</taxon>
        <taxon>Rhizobium</taxon>
    </lineage>
</organism>
<dbReference type="EMBL" id="FMAC01000007">
    <property type="protein sequence ID" value="SCB30124.1"/>
    <property type="molecule type" value="Genomic_DNA"/>
</dbReference>
<dbReference type="RefSeq" id="WP_075854996.1">
    <property type="nucleotide sequence ID" value="NZ_FMAC01000007.1"/>
</dbReference>